<sequence>MIATDSEVNEPLVKRKVPIAPSIISNR</sequence>
<evidence type="ECO:0000313" key="4">
    <source>
        <dbReference type="Proteomes" id="UP000663873"/>
    </source>
</evidence>
<evidence type="ECO:0000313" key="3">
    <source>
        <dbReference type="Proteomes" id="UP000663848"/>
    </source>
</evidence>
<organism evidence="2 3">
    <name type="scientific">Rotaria socialis</name>
    <dbReference type="NCBI Taxonomy" id="392032"/>
    <lineage>
        <taxon>Eukaryota</taxon>
        <taxon>Metazoa</taxon>
        <taxon>Spiralia</taxon>
        <taxon>Gnathifera</taxon>
        <taxon>Rotifera</taxon>
        <taxon>Eurotatoria</taxon>
        <taxon>Bdelloidea</taxon>
        <taxon>Philodinida</taxon>
        <taxon>Philodinidae</taxon>
        <taxon>Rotaria</taxon>
    </lineage>
</organism>
<keyword evidence="4" id="KW-1185">Reference proteome</keyword>
<evidence type="ECO:0000313" key="1">
    <source>
        <dbReference type="EMBL" id="CAF4929318.1"/>
    </source>
</evidence>
<comment type="caution">
    <text evidence="2">The sequence shown here is derived from an EMBL/GenBank/DDBJ whole genome shotgun (WGS) entry which is preliminary data.</text>
</comment>
<protein>
    <submittedName>
        <fullName evidence="2">Uncharacterized protein</fullName>
    </submittedName>
</protein>
<dbReference type="EMBL" id="CAJOBP010085560">
    <property type="protein sequence ID" value="CAF4929318.1"/>
    <property type="molecule type" value="Genomic_DNA"/>
</dbReference>
<evidence type="ECO:0000313" key="2">
    <source>
        <dbReference type="EMBL" id="CAF5135116.1"/>
    </source>
</evidence>
<dbReference type="Proteomes" id="UP000663873">
    <property type="component" value="Unassembled WGS sequence"/>
</dbReference>
<proteinExistence type="predicted"/>
<dbReference type="EMBL" id="CAJOBR010087497">
    <property type="protein sequence ID" value="CAF5135116.1"/>
    <property type="molecule type" value="Genomic_DNA"/>
</dbReference>
<reference evidence="2" key="1">
    <citation type="submission" date="2021-02" db="EMBL/GenBank/DDBJ databases">
        <authorList>
            <person name="Nowell W R."/>
        </authorList>
    </citation>
    <scope>NUCLEOTIDE SEQUENCE</scope>
</reference>
<dbReference type="Proteomes" id="UP000663848">
    <property type="component" value="Unassembled WGS sequence"/>
</dbReference>
<accession>A0A822G6D7</accession>
<gene>
    <name evidence="2" type="ORF">QYT958_LOCUS47187</name>
    <name evidence="1" type="ORF">UJA718_LOCUS46791</name>
</gene>
<dbReference type="AlphaFoldDB" id="A0A822G6D7"/>
<name>A0A822G6D7_9BILA</name>
<feature type="non-terminal residue" evidence="2">
    <location>
        <position position="1"/>
    </location>
</feature>